<dbReference type="NCBIfam" id="TIGR01032">
    <property type="entry name" value="rplT_bact"/>
    <property type="match status" value="1"/>
</dbReference>
<dbReference type="GO" id="GO:0005840">
    <property type="term" value="C:ribosome"/>
    <property type="evidence" value="ECO:0007669"/>
    <property type="project" value="UniProtKB-KW"/>
</dbReference>
<comment type="similarity">
    <text evidence="1 5 6">Belongs to the bacterial ribosomal protein bL20 family.</text>
</comment>
<gene>
    <name evidence="5 7" type="primary">rplT</name>
    <name evidence="7" type="ORF">ONB67_00295</name>
</gene>
<sequence length="119" mass="14965">MSRVKRGVFSKKKHKKIIKRCRGFTGRRKNVFKISKQAYIKSLQYVYRDTRNKKRDFRKLWIKNINFYLREYNIKYSRFIKYIKELNININRKSLYYLCKEYNIKKLVLYLNEKKYLQN</sequence>
<keyword evidence="2 5" id="KW-0689">Ribosomal protein</keyword>
<dbReference type="Gene3D" id="1.10.1900.20">
    <property type="entry name" value="Ribosomal protein L20"/>
    <property type="match status" value="1"/>
</dbReference>
<accession>A0AAX3NA79</accession>
<evidence type="ECO:0000256" key="2">
    <source>
        <dbReference type="ARBA" id="ARBA00022980"/>
    </source>
</evidence>
<evidence type="ECO:0000256" key="3">
    <source>
        <dbReference type="ARBA" id="ARBA00023274"/>
    </source>
</evidence>
<dbReference type="InterPro" id="IPR005813">
    <property type="entry name" value="Ribosomal_bL20"/>
</dbReference>
<evidence type="ECO:0000313" key="8">
    <source>
        <dbReference type="Proteomes" id="UP001222373"/>
    </source>
</evidence>
<evidence type="ECO:0000256" key="6">
    <source>
        <dbReference type="RuleBase" id="RU000560"/>
    </source>
</evidence>
<evidence type="ECO:0000313" key="7">
    <source>
        <dbReference type="EMBL" id="WDI79296.1"/>
    </source>
</evidence>
<evidence type="ECO:0000256" key="5">
    <source>
        <dbReference type="HAMAP-Rule" id="MF_00382"/>
    </source>
</evidence>
<dbReference type="PANTHER" id="PTHR10986">
    <property type="entry name" value="39S RIBOSOMAL PROTEIN L20"/>
    <property type="match status" value="1"/>
</dbReference>
<dbReference type="PRINTS" id="PR00062">
    <property type="entry name" value="RIBOSOMALL20"/>
</dbReference>
<organism evidence="7 8">
    <name type="scientific">Candidatus Vidania fulgoroideorum</name>
    <dbReference type="NCBI Taxonomy" id="881286"/>
    <lineage>
        <taxon>Bacteria</taxon>
        <taxon>Pseudomonadati</taxon>
        <taxon>Pseudomonadota</taxon>
        <taxon>Betaproteobacteria</taxon>
        <taxon>Candidatus Vidania</taxon>
    </lineage>
</organism>
<evidence type="ECO:0000256" key="4">
    <source>
        <dbReference type="ARBA" id="ARBA00035172"/>
    </source>
</evidence>
<dbReference type="HAMAP" id="MF_00382">
    <property type="entry name" value="Ribosomal_bL20"/>
    <property type="match status" value="1"/>
</dbReference>
<dbReference type="GO" id="GO:0019843">
    <property type="term" value="F:rRNA binding"/>
    <property type="evidence" value="ECO:0007669"/>
    <property type="project" value="UniProtKB-UniRule"/>
</dbReference>
<keyword evidence="3 5" id="KW-0687">Ribonucleoprotein</keyword>
<dbReference type="GO" id="GO:0003735">
    <property type="term" value="F:structural constituent of ribosome"/>
    <property type="evidence" value="ECO:0007669"/>
    <property type="project" value="InterPro"/>
</dbReference>
<dbReference type="Proteomes" id="UP001222373">
    <property type="component" value="Chromosome"/>
</dbReference>
<dbReference type="Pfam" id="PF00453">
    <property type="entry name" value="Ribosomal_L20"/>
    <property type="match status" value="1"/>
</dbReference>
<dbReference type="SUPFAM" id="SSF74731">
    <property type="entry name" value="Ribosomal protein L20"/>
    <property type="match status" value="1"/>
</dbReference>
<keyword evidence="5 6" id="KW-0699">rRNA-binding</keyword>
<evidence type="ECO:0000256" key="1">
    <source>
        <dbReference type="ARBA" id="ARBA00007698"/>
    </source>
</evidence>
<dbReference type="CDD" id="cd07026">
    <property type="entry name" value="Ribosomal_L20"/>
    <property type="match status" value="1"/>
</dbReference>
<dbReference type="GO" id="GO:0000027">
    <property type="term" value="P:ribosomal large subunit assembly"/>
    <property type="evidence" value="ECO:0007669"/>
    <property type="project" value="UniProtKB-UniRule"/>
</dbReference>
<name>A0AAX3NA79_9PROT</name>
<dbReference type="Gene3D" id="6.10.160.10">
    <property type="match status" value="1"/>
</dbReference>
<dbReference type="GO" id="GO:1990904">
    <property type="term" value="C:ribonucleoprotein complex"/>
    <property type="evidence" value="ECO:0007669"/>
    <property type="project" value="UniProtKB-KW"/>
</dbReference>
<dbReference type="GO" id="GO:0006412">
    <property type="term" value="P:translation"/>
    <property type="evidence" value="ECO:0007669"/>
    <property type="project" value="InterPro"/>
</dbReference>
<proteinExistence type="inferred from homology"/>
<reference evidence="7" key="1">
    <citation type="submission" date="2022-11" db="EMBL/GenBank/DDBJ databases">
        <title>Genomic comparisons reveal selection pressure and functional variation between nutritional endosymbionts of cave-adapted and epigean Hawaiian planthoppers.</title>
        <authorList>
            <person name="Gossett J.M."/>
            <person name="Porter M.L."/>
            <person name="Vasquez Y."/>
            <person name="Bennett G.M."/>
            <person name="Chong R.A."/>
        </authorList>
    </citation>
    <scope>NUCLEOTIDE SEQUENCE</scope>
    <source>
        <strain evidence="7">OPOL2</strain>
    </source>
</reference>
<dbReference type="AlphaFoldDB" id="A0AAX3NA79"/>
<comment type="function">
    <text evidence="5 6">Binds directly to 23S ribosomal RNA and is necessary for the in vitro assembly process of the 50S ribosomal subunit. It is not involved in the protein synthesizing functions of that subunit.</text>
</comment>
<protein>
    <recommendedName>
        <fullName evidence="4 5">Large ribosomal subunit protein bL20</fullName>
    </recommendedName>
</protein>
<keyword evidence="5 6" id="KW-0694">RNA-binding</keyword>
<dbReference type="InterPro" id="IPR035566">
    <property type="entry name" value="Ribosomal_protein_bL20_C"/>
</dbReference>
<dbReference type="EMBL" id="CP110500">
    <property type="protein sequence ID" value="WDI79296.1"/>
    <property type="molecule type" value="Genomic_DNA"/>
</dbReference>